<keyword evidence="3" id="KW-0238">DNA-binding</keyword>
<organism evidence="7 8">
    <name type="scientific">Allosaccharopolyspora coralli</name>
    <dbReference type="NCBI Taxonomy" id="2665642"/>
    <lineage>
        <taxon>Bacteria</taxon>
        <taxon>Bacillati</taxon>
        <taxon>Actinomycetota</taxon>
        <taxon>Actinomycetes</taxon>
        <taxon>Pseudonocardiales</taxon>
        <taxon>Pseudonocardiaceae</taxon>
        <taxon>Allosaccharopolyspora</taxon>
    </lineage>
</organism>
<feature type="domain" description="Tn3 transposase DDE" evidence="5">
    <location>
        <begin position="588"/>
        <end position="978"/>
    </location>
</feature>
<dbReference type="InterPro" id="IPR002513">
    <property type="entry name" value="Tn3_Tnp_DDE_dom"/>
</dbReference>
<dbReference type="AlphaFoldDB" id="A0A5Q3QD31"/>
<evidence type="ECO:0000259" key="6">
    <source>
        <dbReference type="Pfam" id="PF13700"/>
    </source>
</evidence>
<keyword evidence="2" id="KW-0815">Transposition</keyword>
<dbReference type="GO" id="GO:0006313">
    <property type="term" value="P:DNA transposition"/>
    <property type="evidence" value="ECO:0007669"/>
    <property type="project" value="InterPro"/>
</dbReference>
<reference evidence="8" key="1">
    <citation type="submission" date="2019-11" db="EMBL/GenBank/DDBJ databases">
        <title>The complete genome sequence of Saccharopolyspora sp. E2A.</title>
        <authorList>
            <person name="Zhang G."/>
        </authorList>
    </citation>
    <scope>NUCLEOTIDE SEQUENCE [LARGE SCALE GENOMIC DNA]</scope>
    <source>
        <strain evidence="8">E2A</strain>
    </source>
</reference>
<gene>
    <name evidence="7" type="ORF">GIY23_03235</name>
</gene>
<keyword evidence="8" id="KW-1185">Reference proteome</keyword>
<dbReference type="GO" id="GO:0003677">
    <property type="term" value="F:DNA binding"/>
    <property type="evidence" value="ECO:0007669"/>
    <property type="project" value="UniProtKB-KW"/>
</dbReference>
<dbReference type="EMBL" id="CP045929">
    <property type="protein sequence ID" value="QGK68697.1"/>
    <property type="molecule type" value="Genomic_DNA"/>
</dbReference>
<protein>
    <submittedName>
        <fullName evidence="7">Tn3 family transposase</fullName>
    </submittedName>
</protein>
<dbReference type="Pfam" id="PF01526">
    <property type="entry name" value="DDE_Tnp_Tn3"/>
    <property type="match status" value="1"/>
</dbReference>
<comment type="similarity">
    <text evidence="1">Belongs to the transposase 7 family.</text>
</comment>
<evidence type="ECO:0000256" key="1">
    <source>
        <dbReference type="ARBA" id="ARBA00009402"/>
    </source>
</evidence>
<dbReference type="InterPro" id="IPR047653">
    <property type="entry name" value="Tn3-like_transpos"/>
</dbReference>
<dbReference type="Proteomes" id="UP000371041">
    <property type="component" value="Chromosome"/>
</dbReference>
<feature type="domain" description="DUF4158" evidence="6">
    <location>
        <begin position="5"/>
        <end position="169"/>
    </location>
</feature>
<evidence type="ECO:0000256" key="3">
    <source>
        <dbReference type="ARBA" id="ARBA00023125"/>
    </source>
</evidence>
<evidence type="ECO:0000259" key="5">
    <source>
        <dbReference type="Pfam" id="PF01526"/>
    </source>
</evidence>
<dbReference type="KEGG" id="sace:GIY23_03235"/>
<sequence length="1001" mass="111578">MSTRFFSEDEIRRLRSWPEEIGRNELISYFTLGSGDRAWIQRSARGSGNRLGLAVQLCALPWLGFVPDDVPAVPRSASNRLAVQLGIAVAELDGYGEREQTRTEHLRLAAARLGWRTAGAVEWKELDEFLLARAVEHDAPSVLFRLGCEYLSSQKVVRPGAISLMERIATVRKDAVAEVYARVEPLLDEHLRGELDGLLAVEQGMSISRLAWLHRGATTASPMAIRGELDKLRYLRGIDAHALDLSSLPDARRRRLASVGRRATNQALARRDIDKRYPVLLATAAECAVEVLDELVSMFDQALSNMENRARRKLDEHLAQRARASEGRLTLLDEMLAVATDLDNVPDAAVGAKLRSGIGMERLRAARRDPKDRLPRDHGHLAMVDASFTYLREFAPHVIGALTFAASTEAQSLAEAVTILRELYARGGRKVPDDAPTAFVPTRWRDYLDRAAKSGNSTAYRHYWELATLLGLRDALRSGDIWVPGSRRYADPTTLLLPAEQWPTWRHEYCALVQAPAEANTALEQAGEQLQATLTELESVLAAGDGPVRMSETGELTVNRLSAEAVPEEVEKLRLDLVELLPRPQLTELLIEVDRWSAWSDQLTHAGGKTHREAQLRRNLYAAILAQACNFGPIAMAEASGISEETLRWTTEWYLREDTLREANAAIVGHHHELPLASVWGGGTMSSSDGQRFPMRGKSLTARAMSRYFVDEGVATYTHVSDQHTTYGTKVIPVTDREAVYVLDEILGNTTDLPITEHATDTAGQTLTVFALFALTGFTLSPRIRDLGGITLHRLGTRKETTSAFPNAGSLLTGTIDTALIRSQWDEMLRLAASLKYGHATASLAVSKLHASSRRSALAQALVEYGKLQRTIYALRYLADEAYRRRITRQLNKGESLHSLRRDLFFAHEGTVRRRHHEQQTEQALCLSLVTNAVITWNTAYLELALERLSQRRGRIDRDLLTHVSPALMEHVNPYGTYEFPIEAEYARSGYRPLRSPSDTV</sequence>
<dbReference type="NCBIfam" id="NF033527">
    <property type="entry name" value="transpos_Tn3"/>
    <property type="match status" value="1"/>
</dbReference>
<dbReference type="InterPro" id="IPR025296">
    <property type="entry name" value="DUF4158"/>
</dbReference>
<name>A0A5Q3QD31_9PSEU</name>
<evidence type="ECO:0000313" key="7">
    <source>
        <dbReference type="EMBL" id="QGK68697.1"/>
    </source>
</evidence>
<evidence type="ECO:0000256" key="4">
    <source>
        <dbReference type="ARBA" id="ARBA00023172"/>
    </source>
</evidence>
<evidence type="ECO:0000256" key="2">
    <source>
        <dbReference type="ARBA" id="ARBA00022578"/>
    </source>
</evidence>
<dbReference type="Pfam" id="PF13700">
    <property type="entry name" value="DUF4158"/>
    <property type="match status" value="1"/>
</dbReference>
<keyword evidence="4" id="KW-0233">DNA recombination</keyword>
<dbReference type="GO" id="GO:0004803">
    <property type="term" value="F:transposase activity"/>
    <property type="evidence" value="ECO:0007669"/>
    <property type="project" value="InterPro"/>
</dbReference>
<dbReference type="RefSeq" id="WP_154075306.1">
    <property type="nucleotide sequence ID" value="NZ_CP045929.1"/>
</dbReference>
<accession>A0A5Q3QD31</accession>
<proteinExistence type="inferred from homology"/>
<evidence type="ECO:0000313" key="8">
    <source>
        <dbReference type="Proteomes" id="UP000371041"/>
    </source>
</evidence>